<evidence type="ECO:0000259" key="1">
    <source>
        <dbReference type="PROSITE" id="PS50883"/>
    </source>
</evidence>
<proteinExistence type="predicted"/>
<dbReference type="SMART" id="SM00052">
    <property type="entry name" value="EAL"/>
    <property type="match status" value="1"/>
</dbReference>
<protein>
    <submittedName>
        <fullName evidence="2">EAL domain-containing protein</fullName>
    </submittedName>
</protein>
<dbReference type="InterPro" id="IPR001633">
    <property type="entry name" value="EAL_dom"/>
</dbReference>
<keyword evidence="3" id="KW-1185">Reference proteome</keyword>
<dbReference type="InterPro" id="IPR050706">
    <property type="entry name" value="Cyclic-di-GMP_PDE-like"/>
</dbReference>
<comment type="caution">
    <text evidence="2">The sequence shown here is derived from an EMBL/GenBank/DDBJ whole genome shotgun (WGS) entry which is preliminary data.</text>
</comment>
<name>A0ABT5F8I8_9GAMM</name>
<evidence type="ECO:0000313" key="3">
    <source>
        <dbReference type="Proteomes" id="UP001528411"/>
    </source>
</evidence>
<dbReference type="EMBL" id="JAQOMS010000002">
    <property type="protein sequence ID" value="MDC2887847.1"/>
    <property type="molecule type" value="Genomic_DNA"/>
</dbReference>
<reference evidence="2 3" key="1">
    <citation type="submission" date="2023-01" db="EMBL/GenBank/DDBJ databases">
        <title>Psychrosphaera sp. nov., isolated from marine algae.</title>
        <authorList>
            <person name="Bayburt H."/>
            <person name="Choi B.J."/>
            <person name="Kim J.M."/>
            <person name="Choi D.G."/>
            <person name="Jeon C.O."/>
        </authorList>
    </citation>
    <scope>NUCLEOTIDE SEQUENCE [LARGE SCALE GENOMIC DNA]</scope>
    <source>
        <strain evidence="2 3">G1-22</strain>
    </source>
</reference>
<feature type="domain" description="EAL" evidence="1">
    <location>
        <begin position="197"/>
        <end position="451"/>
    </location>
</feature>
<dbReference type="Pfam" id="PF00563">
    <property type="entry name" value="EAL"/>
    <property type="match status" value="1"/>
</dbReference>
<dbReference type="CDD" id="cd01948">
    <property type="entry name" value="EAL"/>
    <property type="match status" value="1"/>
</dbReference>
<dbReference type="PROSITE" id="PS50883">
    <property type="entry name" value="EAL"/>
    <property type="match status" value="1"/>
</dbReference>
<dbReference type="SUPFAM" id="SSF141868">
    <property type="entry name" value="EAL domain-like"/>
    <property type="match status" value="1"/>
</dbReference>
<dbReference type="Gene3D" id="3.20.20.450">
    <property type="entry name" value="EAL domain"/>
    <property type="match status" value="1"/>
</dbReference>
<dbReference type="Proteomes" id="UP001528411">
    <property type="component" value="Unassembled WGS sequence"/>
</dbReference>
<accession>A0ABT5F8I8</accession>
<gene>
    <name evidence="2" type="ORF">PN838_02080</name>
</gene>
<dbReference type="InterPro" id="IPR035919">
    <property type="entry name" value="EAL_sf"/>
</dbReference>
<dbReference type="PANTHER" id="PTHR33121:SF79">
    <property type="entry name" value="CYCLIC DI-GMP PHOSPHODIESTERASE PDED-RELATED"/>
    <property type="match status" value="1"/>
</dbReference>
<dbReference type="PANTHER" id="PTHR33121">
    <property type="entry name" value="CYCLIC DI-GMP PHOSPHODIESTERASE PDEF"/>
    <property type="match status" value="1"/>
</dbReference>
<organism evidence="2 3">
    <name type="scientific">Psychrosphaera algicola</name>
    <dbReference type="NCBI Taxonomy" id="3023714"/>
    <lineage>
        <taxon>Bacteria</taxon>
        <taxon>Pseudomonadati</taxon>
        <taxon>Pseudomonadota</taxon>
        <taxon>Gammaproteobacteria</taxon>
        <taxon>Alteromonadales</taxon>
        <taxon>Pseudoalteromonadaceae</taxon>
        <taxon>Psychrosphaera</taxon>
    </lineage>
</organism>
<evidence type="ECO:0000313" key="2">
    <source>
        <dbReference type="EMBL" id="MDC2887847.1"/>
    </source>
</evidence>
<dbReference type="RefSeq" id="WP_272179623.1">
    <property type="nucleotide sequence ID" value="NZ_JAQOMS010000002.1"/>
</dbReference>
<sequence length="452" mass="51458">MALAERLRVNKAEILYEATHDKIFKLANIAKLEFCINQTPKLAKNKYSVILIELDEVDNFTTIDKNQEQIAFINSFVSDIQRYFSSYLHVIDVDNDSTIRKVCLVREGLFAITITSSDEALLKTTIKEFCKLQKLNNSTTAQLYKMHFVIGAATKESNDFSLTDIVNQAQQAINIANSKKLDFWIFNELDKFNQNRRVEIATELQKAIDNKELIIYHQPKLGVDKLEVIGSEILVRWEHSELGEISPSEFVPIAKDTGLISSLTEWVIDTSCQNLSKLIKEFDPNYHVAINISVSDLHLSQFLAMVQKSLDTYRIAAKHLTFEFTDLKFENLDNNIKKTIIGLKRKGYRISVDALKTPLSNLGFVFNGLVSEIKLDCREIQNIEATQGNTTVIRQLVSLTNTNGIDVVGIGIDSLDSENMMLELPCNIVQGFKYCEPLPFHMYINWLNTNAR</sequence>